<dbReference type="STRING" id="714315.GCA_000516535_01250"/>
<protein>
    <submittedName>
        <fullName evidence="2">Uncharacterized protein</fullName>
    </submittedName>
</protein>
<evidence type="ECO:0000313" key="2">
    <source>
        <dbReference type="EMBL" id="BBM36312.1"/>
    </source>
</evidence>
<feature type="transmembrane region" description="Helical" evidence="1">
    <location>
        <begin position="114"/>
        <end position="133"/>
    </location>
</feature>
<proteinExistence type="predicted"/>
<keyword evidence="1" id="KW-0472">Membrane</keyword>
<dbReference type="Proteomes" id="UP000321606">
    <property type="component" value="Chromosome"/>
</dbReference>
<feature type="transmembrane region" description="Helical" evidence="1">
    <location>
        <begin position="53"/>
        <end position="83"/>
    </location>
</feature>
<evidence type="ECO:0000256" key="1">
    <source>
        <dbReference type="SAM" id="Phobius"/>
    </source>
</evidence>
<dbReference type="InterPro" id="IPR035287">
    <property type="entry name" value="DUF5362"/>
</dbReference>
<gene>
    <name evidence="2" type="ORF">JCM16774_1244</name>
</gene>
<organism evidence="2 3">
    <name type="scientific">Pseudoleptotrichia goodfellowii</name>
    <dbReference type="NCBI Taxonomy" id="157692"/>
    <lineage>
        <taxon>Bacteria</taxon>
        <taxon>Fusobacteriati</taxon>
        <taxon>Fusobacteriota</taxon>
        <taxon>Fusobacteriia</taxon>
        <taxon>Fusobacteriales</taxon>
        <taxon>Leptotrichiaceae</taxon>
        <taxon>Pseudoleptotrichia</taxon>
    </lineage>
</organism>
<dbReference type="EMBL" id="AP019822">
    <property type="protein sequence ID" value="BBM36312.1"/>
    <property type="molecule type" value="Genomic_DNA"/>
</dbReference>
<name>A0A510JAK0_9FUSO</name>
<dbReference type="Pfam" id="PF17319">
    <property type="entry name" value="DUF5362"/>
    <property type="match status" value="1"/>
</dbReference>
<reference evidence="2 3" key="1">
    <citation type="submission" date="2019-07" db="EMBL/GenBank/DDBJ databases">
        <title>Complete Genome Sequence of Leptotrichia goodfellowii Strain JCM 16774.</title>
        <authorList>
            <person name="Watanabe S."/>
            <person name="Cui L."/>
        </authorList>
    </citation>
    <scope>NUCLEOTIDE SEQUENCE [LARGE SCALE GENOMIC DNA]</scope>
    <source>
        <strain evidence="2 3">JCM16774</strain>
    </source>
</reference>
<dbReference type="AlphaFoldDB" id="A0A510JAK0"/>
<evidence type="ECO:0000313" key="3">
    <source>
        <dbReference type="Proteomes" id="UP000321606"/>
    </source>
</evidence>
<accession>A0A510JAK0</accession>
<sequence length="137" mass="15280">MSIADDVRKKLNSKDKGIPEYFSDDSETQRKITFNVDDLIIKNSNTISLTSNIIGIIYIMLGILFCITVIGAIAGIPLINVALKIFDSAKLLKEGISQKNGEKIKTYFDILAKALKLLIVVTVLEIILVILYFKAFR</sequence>
<keyword evidence="1" id="KW-1133">Transmembrane helix</keyword>
<dbReference type="KEGG" id="lgo:JCM16774_1244"/>
<keyword evidence="1" id="KW-0812">Transmembrane</keyword>
<dbReference type="RefSeq" id="WP_026737650.1">
    <property type="nucleotide sequence ID" value="NZ_AP019822.1"/>
</dbReference>